<evidence type="ECO:0000313" key="2">
    <source>
        <dbReference type="Proteomes" id="UP000054908"/>
    </source>
</evidence>
<dbReference type="Proteomes" id="UP000054908">
    <property type="component" value="Unassembled WGS sequence"/>
</dbReference>
<protein>
    <submittedName>
        <fullName evidence="1">Transposase, IS4 family TnpA</fullName>
    </submittedName>
</protein>
<gene>
    <name evidence="1" type="ORF">Lmac_3123</name>
</gene>
<dbReference type="SUPFAM" id="SSF53098">
    <property type="entry name" value="Ribonuclease H-like"/>
    <property type="match status" value="1"/>
</dbReference>
<dbReference type="Gene3D" id="1.10.740.10">
    <property type="entry name" value="Transferase Inhibitor Protein From Tn5, Chain"/>
    <property type="match status" value="1"/>
</dbReference>
<evidence type="ECO:0000313" key="1">
    <source>
        <dbReference type="EMBL" id="KTD24250.1"/>
    </source>
</evidence>
<dbReference type="EMBL" id="LNYL01000051">
    <property type="protein sequence ID" value="KTD24250.1"/>
    <property type="molecule type" value="Genomic_DNA"/>
</dbReference>
<keyword evidence="2" id="KW-1185">Reference proteome</keyword>
<reference evidence="1 2" key="1">
    <citation type="submission" date="2015-11" db="EMBL/GenBank/DDBJ databases">
        <title>Genomic analysis of 38 Legionella species identifies large and diverse effector repertoires.</title>
        <authorList>
            <person name="Burstein D."/>
            <person name="Amaro F."/>
            <person name="Zusman T."/>
            <person name="Lifshitz Z."/>
            <person name="Cohen O."/>
            <person name="Gilbert J.A."/>
            <person name="Pupko T."/>
            <person name="Shuman H.A."/>
            <person name="Segal G."/>
        </authorList>
    </citation>
    <scope>NUCLEOTIDE SEQUENCE [LARGE SCALE GENOMIC DNA]</scope>
    <source>
        <strain evidence="1 2">PX-1-G2-E2</strain>
    </source>
</reference>
<dbReference type="InterPro" id="IPR012337">
    <property type="entry name" value="RNaseH-like_sf"/>
</dbReference>
<name>A0A0W0VW52_9GAMM</name>
<dbReference type="PATRIC" id="fig|466.6.peg.3345"/>
<proteinExistence type="predicted"/>
<dbReference type="AlphaFoldDB" id="A0A0W0VW52"/>
<accession>A0A0W0VW52</accession>
<dbReference type="InterPro" id="IPR014737">
    <property type="entry name" value="Transposase_Tn5-like_C"/>
</dbReference>
<comment type="caution">
    <text evidence="1">The sequence shown here is derived from an EMBL/GenBank/DDBJ whole genome shotgun (WGS) entry which is preliminary data.</text>
</comment>
<sequence length="72" mass="8367">MQSIENLEKMMVILSFVAIRLLQLKEYLEYPTTLDINDSSTYCDELLSDAEWKVLWNSVERTSLPEKIPTVA</sequence>
<organism evidence="1 2">
    <name type="scientific">Legionella maceachernii</name>
    <dbReference type="NCBI Taxonomy" id="466"/>
    <lineage>
        <taxon>Bacteria</taxon>
        <taxon>Pseudomonadati</taxon>
        <taxon>Pseudomonadota</taxon>
        <taxon>Gammaproteobacteria</taxon>
        <taxon>Legionellales</taxon>
        <taxon>Legionellaceae</taxon>
        <taxon>Legionella</taxon>
    </lineage>
</organism>